<feature type="domain" description="Transposase IS801/IS1294" evidence="1">
    <location>
        <begin position="2"/>
        <end position="142"/>
    </location>
</feature>
<dbReference type="PANTHER" id="PTHR37023:SF1">
    <property type="entry name" value="ISSOD25 TRANSPOSASE TNPA_ISSOD25"/>
    <property type="match status" value="1"/>
</dbReference>
<dbReference type="Pfam" id="PF04986">
    <property type="entry name" value="Y2_Tnp"/>
    <property type="match status" value="1"/>
</dbReference>
<dbReference type="GO" id="GO:0006313">
    <property type="term" value="P:DNA transposition"/>
    <property type="evidence" value="ECO:0007669"/>
    <property type="project" value="InterPro"/>
</dbReference>
<evidence type="ECO:0000313" key="2">
    <source>
        <dbReference type="EMBL" id="SDF02645.1"/>
    </source>
</evidence>
<name>A0A1G7HQC3_9BRAD</name>
<sequence length="210" mass="23888">MRVLSRLFRRLFLQRLVATHHAGRLSFFGDHAHLAEAQSFAAYLAPLRKAEWVVYAKRPFGGPEAVLAYLSRYTHRVAIANSRLIACDERGVAFKWKDYRIEGRDRYKRMTLGTFEFIRRFLIHVLPKGLHRIRHYGLFAKGTCAANIARARELLAVANSQGEPTSVPEANKPRCPCCGGCMIIIEVFARGAMPRHRPTAPTNRIRIDTS</sequence>
<dbReference type="EMBL" id="FMZW01000042">
    <property type="protein sequence ID" value="SDF02645.1"/>
    <property type="molecule type" value="Genomic_DNA"/>
</dbReference>
<dbReference type="GO" id="GO:0003677">
    <property type="term" value="F:DNA binding"/>
    <property type="evidence" value="ECO:0007669"/>
    <property type="project" value="InterPro"/>
</dbReference>
<accession>A0A1G7HQC3</accession>
<dbReference type="PANTHER" id="PTHR37023">
    <property type="entry name" value="TRANSPOSASE"/>
    <property type="match status" value="1"/>
</dbReference>
<evidence type="ECO:0000259" key="1">
    <source>
        <dbReference type="Pfam" id="PF04986"/>
    </source>
</evidence>
<proteinExistence type="predicted"/>
<gene>
    <name evidence="2" type="ORF">SAMN05216337_104295</name>
</gene>
<reference evidence="2 3" key="1">
    <citation type="submission" date="2016-10" db="EMBL/GenBank/DDBJ databases">
        <authorList>
            <person name="de Groot N.N."/>
        </authorList>
    </citation>
    <scope>NUCLEOTIDE SEQUENCE [LARGE SCALE GENOMIC DNA]</scope>
    <source>
        <strain evidence="2 3">R5</strain>
    </source>
</reference>
<dbReference type="Proteomes" id="UP000199245">
    <property type="component" value="Unassembled WGS sequence"/>
</dbReference>
<dbReference type="GO" id="GO:0004803">
    <property type="term" value="F:transposase activity"/>
    <property type="evidence" value="ECO:0007669"/>
    <property type="project" value="InterPro"/>
</dbReference>
<dbReference type="InterPro" id="IPR007069">
    <property type="entry name" value="Transposase_32"/>
</dbReference>
<evidence type="ECO:0000313" key="3">
    <source>
        <dbReference type="Proteomes" id="UP000199245"/>
    </source>
</evidence>
<protein>
    <submittedName>
        <fullName evidence="2">Putative transposase</fullName>
    </submittedName>
</protein>
<dbReference type="AlphaFoldDB" id="A0A1G7HQC3"/>
<organism evidence="2 3">
    <name type="scientific">Bradyrhizobium brasilense</name>
    <dbReference type="NCBI Taxonomy" id="1419277"/>
    <lineage>
        <taxon>Bacteria</taxon>
        <taxon>Pseudomonadati</taxon>
        <taxon>Pseudomonadota</taxon>
        <taxon>Alphaproteobacteria</taxon>
        <taxon>Hyphomicrobiales</taxon>
        <taxon>Nitrobacteraceae</taxon>
        <taxon>Bradyrhizobium</taxon>
    </lineage>
</organism>